<gene>
    <name evidence="9" type="ORF">WCD41_06275</name>
</gene>
<evidence type="ECO:0000256" key="3">
    <source>
        <dbReference type="ARBA" id="ARBA00022692"/>
    </source>
</evidence>
<keyword evidence="3 6" id="KW-0812">Transmembrane</keyword>
<dbReference type="RefSeq" id="WP_337712539.1">
    <property type="nucleotide sequence ID" value="NZ_JBBEGL010000002.1"/>
</dbReference>
<evidence type="ECO:0000256" key="6">
    <source>
        <dbReference type="SAM" id="Phobius"/>
    </source>
</evidence>
<protein>
    <submittedName>
        <fullName evidence="9">PDGLE domain-containing protein</fullName>
    </submittedName>
</protein>
<dbReference type="Pfam" id="PF13190">
    <property type="entry name" value="PDGLE"/>
    <property type="match status" value="1"/>
</dbReference>
<evidence type="ECO:0000256" key="4">
    <source>
        <dbReference type="ARBA" id="ARBA00022989"/>
    </source>
</evidence>
<dbReference type="Proteomes" id="UP001370100">
    <property type="component" value="Unassembled WGS sequence"/>
</dbReference>
<evidence type="ECO:0000256" key="2">
    <source>
        <dbReference type="ARBA" id="ARBA00022475"/>
    </source>
</evidence>
<keyword evidence="4 6" id="KW-1133">Transmembrane helix</keyword>
<name>A0ABU8N264_9PSEU</name>
<evidence type="ECO:0000256" key="7">
    <source>
        <dbReference type="SAM" id="SignalP"/>
    </source>
</evidence>
<dbReference type="InterPro" id="IPR025937">
    <property type="entry name" value="PDGLE_dom"/>
</dbReference>
<feature type="signal peptide" evidence="7">
    <location>
        <begin position="1"/>
        <end position="26"/>
    </location>
</feature>
<feature type="chain" id="PRO_5045609477" evidence="7">
    <location>
        <begin position="27"/>
        <end position="118"/>
    </location>
</feature>
<evidence type="ECO:0000259" key="8">
    <source>
        <dbReference type="Pfam" id="PF13190"/>
    </source>
</evidence>
<reference evidence="9 10" key="1">
    <citation type="submission" date="2024-03" db="EMBL/GenBank/DDBJ databases">
        <title>Actinomycetospora sp. OC33-EN06, a novel actinomycete isolated from wild orchid (Aerides multiflora).</title>
        <authorList>
            <person name="Suriyachadkun C."/>
        </authorList>
    </citation>
    <scope>NUCLEOTIDE SEQUENCE [LARGE SCALE GENOMIC DNA]</scope>
    <source>
        <strain evidence="9 10">OC33-EN06</strain>
    </source>
</reference>
<keyword evidence="5 6" id="KW-0472">Membrane</keyword>
<keyword evidence="10" id="KW-1185">Reference proteome</keyword>
<feature type="transmembrane region" description="Helical" evidence="6">
    <location>
        <begin position="83"/>
        <end position="104"/>
    </location>
</feature>
<proteinExistence type="predicted"/>
<evidence type="ECO:0000313" key="10">
    <source>
        <dbReference type="Proteomes" id="UP001370100"/>
    </source>
</evidence>
<sequence>MKKLPLAFYAGFLVVALLLAGVVSYAASGSPDGLDAVTQTGCELDESGEPVGGTCIAQNAGEHATAGSPLADYTVGGSEGSTGVAGVIGVLVTLIVAGGLFWLLRRRGARDEPPSRVE</sequence>
<keyword evidence="2" id="KW-1003">Cell membrane</keyword>
<comment type="subcellular location">
    <subcellularLocation>
        <location evidence="1">Cell membrane</location>
    </subcellularLocation>
</comment>
<comment type="caution">
    <text evidence="9">The sequence shown here is derived from an EMBL/GenBank/DDBJ whole genome shotgun (WGS) entry which is preliminary data.</text>
</comment>
<keyword evidence="7" id="KW-0732">Signal</keyword>
<organism evidence="9 10">
    <name type="scientific">Actinomycetospora aeridis</name>
    <dbReference type="NCBI Taxonomy" id="3129231"/>
    <lineage>
        <taxon>Bacteria</taxon>
        <taxon>Bacillati</taxon>
        <taxon>Actinomycetota</taxon>
        <taxon>Actinomycetes</taxon>
        <taxon>Pseudonocardiales</taxon>
        <taxon>Pseudonocardiaceae</taxon>
        <taxon>Actinomycetospora</taxon>
    </lineage>
</organism>
<dbReference type="EMBL" id="JBBEGL010000002">
    <property type="protein sequence ID" value="MEJ2886050.1"/>
    <property type="molecule type" value="Genomic_DNA"/>
</dbReference>
<evidence type="ECO:0000256" key="5">
    <source>
        <dbReference type="ARBA" id="ARBA00023136"/>
    </source>
</evidence>
<feature type="domain" description="PDGLE" evidence="8">
    <location>
        <begin position="8"/>
        <end position="106"/>
    </location>
</feature>
<accession>A0ABU8N264</accession>
<evidence type="ECO:0000313" key="9">
    <source>
        <dbReference type="EMBL" id="MEJ2886050.1"/>
    </source>
</evidence>
<evidence type="ECO:0000256" key="1">
    <source>
        <dbReference type="ARBA" id="ARBA00004236"/>
    </source>
</evidence>